<dbReference type="Proteomes" id="UP001215231">
    <property type="component" value="Chromosome"/>
</dbReference>
<accession>A0ABY7VM36</accession>
<dbReference type="RefSeq" id="WP_274054151.1">
    <property type="nucleotide sequence ID" value="NZ_CP059693.1"/>
</dbReference>
<name>A0ABY7VM36_9GAMM</name>
<protein>
    <submittedName>
        <fullName evidence="1">Uncharacterized protein</fullName>
    </submittedName>
</protein>
<keyword evidence="2" id="KW-1185">Reference proteome</keyword>
<proteinExistence type="predicted"/>
<sequence length="71" mass="8294">MKSIIWKEYLKKDGLNICSWEGLEKEENEIGFTLFETLKQMMMKHGGQSPENLLPKFPRGKSMSIECLYHA</sequence>
<gene>
    <name evidence="1" type="ORF">H3N35_09960</name>
</gene>
<reference evidence="1 2" key="1">
    <citation type="journal article" date="2022" name="Mar. Drugs">
        <title>Bioassay-Guided Fractionation Leads to the Detection of Cholic Acid Generated by the Rare Thalassomonas sp.</title>
        <authorList>
            <person name="Pheiffer F."/>
            <person name="Schneider Y.K."/>
            <person name="Hansen E.H."/>
            <person name="Andersen J.H."/>
            <person name="Isaksson J."/>
            <person name="Busche T."/>
            <person name="R C."/>
            <person name="Kalinowski J."/>
            <person name="Zyl L.V."/>
            <person name="Trindade M."/>
        </authorList>
    </citation>
    <scope>NUCLEOTIDE SEQUENCE [LARGE SCALE GENOMIC DNA]</scope>
    <source>
        <strain evidence="1 2">A5K-61T</strain>
    </source>
</reference>
<organism evidence="1 2">
    <name type="scientific">Thalassomonas haliotis</name>
    <dbReference type="NCBI Taxonomy" id="485448"/>
    <lineage>
        <taxon>Bacteria</taxon>
        <taxon>Pseudomonadati</taxon>
        <taxon>Pseudomonadota</taxon>
        <taxon>Gammaproteobacteria</taxon>
        <taxon>Alteromonadales</taxon>
        <taxon>Colwelliaceae</taxon>
        <taxon>Thalassomonas</taxon>
    </lineage>
</organism>
<evidence type="ECO:0000313" key="2">
    <source>
        <dbReference type="Proteomes" id="UP001215231"/>
    </source>
</evidence>
<dbReference type="EMBL" id="CP059693">
    <property type="protein sequence ID" value="WDE13722.1"/>
    <property type="molecule type" value="Genomic_DNA"/>
</dbReference>
<evidence type="ECO:0000313" key="1">
    <source>
        <dbReference type="EMBL" id="WDE13722.1"/>
    </source>
</evidence>